<keyword evidence="9" id="KW-1185">Reference proteome</keyword>
<dbReference type="InterPro" id="IPR008928">
    <property type="entry name" value="6-hairpin_glycosidase_sf"/>
</dbReference>
<dbReference type="PIRSF" id="PIRSF010631">
    <property type="entry name" value="A-rhamnsds"/>
    <property type="match status" value="1"/>
</dbReference>
<dbReference type="InterPro" id="IPR035398">
    <property type="entry name" value="Bac_rhamnosid_C"/>
</dbReference>
<keyword evidence="3" id="KW-0378">Hydrolase</keyword>
<comment type="caution">
    <text evidence="8">The sequence shown here is derived from an EMBL/GenBank/DDBJ whole genome shotgun (WGS) entry which is preliminary data.</text>
</comment>
<dbReference type="PANTHER" id="PTHR33307">
    <property type="entry name" value="ALPHA-RHAMNOSIDASE (EUROFUNG)"/>
    <property type="match status" value="1"/>
</dbReference>
<dbReference type="Gene3D" id="2.60.420.10">
    <property type="entry name" value="Maltose phosphorylase, domain 3"/>
    <property type="match status" value="1"/>
</dbReference>
<evidence type="ECO:0000259" key="5">
    <source>
        <dbReference type="Pfam" id="PF08531"/>
    </source>
</evidence>
<evidence type="ECO:0000259" key="6">
    <source>
        <dbReference type="Pfam" id="PF17389"/>
    </source>
</evidence>
<dbReference type="InterPro" id="IPR012341">
    <property type="entry name" value="6hp_glycosidase-like_sf"/>
</dbReference>
<dbReference type="InterPro" id="IPR013783">
    <property type="entry name" value="Ig-like_fold"/>
</dbReference>
<dbReference type="Gene3D" id="2.60.40.10">
    <property type="entry name" value="Immunoglobulins"/>
    <property type="match status" value="1"/>
</dbReference>
<dbReference type="SUPFAM" id="SSF48208">
    <property type="entry name" value="Six-hairpin glycosidases"/>
    <property type="match status" value="1"/>
</dbReference>
<dbReference type="Pfam" id="PF25788">
    <property type="entry name" value="Ig_Rha78A_N"/>
    <property type="match status" value="1"/>
</dbReference>
<dbReference type="eggNOG" id="COG3250">
    <property type="taxonomic scope" value="Bacteria"/>
</dbReference>
<dbReference type="GO" id="GO:0030596">
    <property type="term" value="F:alpha-L-rhamnosidase activity"/>
    <property type="evidence" value="ECO:0007669"/>
    <property type="project" value="UniProtKB-EC"/>
</dbReference>
<accession>C0EGI2</accession>
<feature type="domain" description="Alpha-L-rhamnosidase C-terminal" evidence="7">
    <location>
        <begin position="1058"/>
        <end position="1128"/>
    </location>
</feature>
<dbReference type="Gene3D" id="1.50.10.10">
    <property type="match status" value="1"/>
</dbReference>
<dbReference type="Pfam" id="PF08531">
    <property type="entry name" value="Bac_rhamnosid_N"/>
    <property type="match status" value="1"/>
</dbReference>
<evidence type="ECO:0000259" key="4">
    <source>
        <dbReference type="Pfam" id="PF05592"/>
    </source>
</evidence>
<dbReference type="InterPro" id="IPR016007">
    <property type="entry name" value="Alpha_rhamnosid"/>
</dbReference>
<reference evidence="8 9" key="1">
    <citation type="submission" date="2009-01" db="EMBL/GenBank/DDBJ databases">
        <authorList>
            <person name="Fulton L."/>
            <person name="Clifton S."/>
            <person name="Fulton B."/>
            <person name="Xu J."/>
            <person name="Minx P."/>
            <person name="Pepin K.H."/>
            <person name="Johnson M."/>
            <person name="Bhonagiri V."/>
            <person name="Nash W.E."/>
            <person name="Mardis E.R."/>
            <person name="Wilson R.K."/>
        </authorList>
    </citation>
    <scope>NUCLEOTIDE SEQUENCE [LARGE SCALE GENOMIC DNA]</scope>
    <source>
        <strain evidence="8 9">DSM 5476</strain>
    </source>
</reference>
<dbReference type="GO" id="GO:0005975">
    <property type="term" value="P:carbohydrate metabolic process"/>
    <property type="evidence" value="ECO:0007669"/>
    <property type="project" value="InterPro"/>
</dbReference>
<comment type="catalytic activity">
    <reaction evidence="1">
        <text>Hydrolysis of terminal non-reducing alpha-L-rhamnose residues in alpha-L-rhamnosides.</text>
        <dbReference type="EC" id="3.2.1.40"/>
    </reaction>
</comment>
<organism evidence="8 9">
    <name type="scientific">[Clostridium] methylpentosum DSM 5476</name>
    <dbReference type="NCBI Taxonomy" id="537013"/>
    <lineage>
        <taxon>Bacteria</taxon>
        <taxon>Bacillati</taxon>
        <taxon>Bacillota</taxon>
        <taxon>Clostridia</taxon>
        <taxon>Eubacteriales</taxon>
        <taxon>Oscillospiraceae</taxon>
        <taxon>Oscillospiraceae incertae sedis</taxon>
    </lineage>
</organism>
<dbReference type="EMBL" id="ACEC01000103">
    <property type="protein sequence ID" value="EEG29385.1"/>
    <property type="molecule type" value="Genomic_DNA"/>
</dbReference>
<dbReference type="STRING" id="537013.CLOSTMETH_02975"/>
<evidence type="ECO:0000256" key="3">
    <source>
        <dbReference type="ARBA" id="ARBA00022801"/>
    </source>
</evidence>
<protein>
    <recommendedName>
        <fullName evidence="2">alpha-L-rhamnosidase</fullName>
        <ecNumber evidence="2">3.2.1.40</ecNumber>
    </recommendedName>
</protein>
<sequence length="1133" mass="124602">MYQIIDRKEEEEMKKITTKLLAAVLSVAMLTSTAIPSFAAAPDTGYALSVAAMRTNSLQVVTTVDDKTPTFSWQIESNLIGAEQAAYQIQLTNAKTGEPVWDSGRVEDAASTFITYPDTAPELTAQTDYAWTVTVWDLLGKSVTSEPCQFSTGLMGEKLSAWKGAEWIGADELYLDADSLPVYRMNYTMQLSKGSTQAGFVFGANDTRLLASIYNNYLINGENYISYLLDTSVTPAVVNVYRVGYCPTDSADIPLASIPVDEAVINAENRYEQHAFEIVISGKTMESLSIDGQKVYGTLDLNPDNGTQLYPYLNDIGFVTGESSNALFSNLSVQNYREPQAEVFGENTGATYSIFSDAEGVSVDGGQISVDSGVLAYADPSYGSIPMLRKEFSADKEIESATLYATSRGIYEMRINGERVGDEYFTPGNTDYRQQIQYTSYDVTDMVRQGDNAIAATLASGWYSDAASFNLTNFNFYGDRQALLALMEITYTDGTTKTVVSDDSWQYYGEGPIRYAGNFNGETYDATRDSNVEGWDEPGFEADGWRAATEMESTVSGYEPRIVAKVDEGVKEVETLDATYLSTQTRGDDNHTVYIYDMGTNMVGVPEIKLPEGEAGQKITIRFAESIYPDLPEDSEFYYGDLANLILTENYRTALSTDQYIMKGQAGGEIYRPKFTFHGYRYIEISGVDEAVPAENIKGIVLSSVTEPASTYETSNELTNQLFDNIMRSTYGNHLSIATDCPQRDERLGWSGDAQVFSRTATYFADMNAFYRNFTSLQRDGQNKTDGVFAMFAPSYNDVGSGGTLGYCWSAAGVIVPYETYLQYGDKTLIEENYDAMKLHMSGLMSSKAAGKEYLTSMTGFLADHLSVVETNTAMLANATFYYTTCAMAEMASVMGYEEDAQLYAAYAEGIKAEWNATYVDPDTHKTVAGGKLQDTEASYSLPLAYNVFDDTNKPYAQQYLADACEAAGYTITTGFVGTAPLLPSLTDAGNIDEAYKMFEQTEYASWLYPVTQGATSIWERWNSYTHDNGYGGNNGMNSFNHYSLGAVGAWMMAYQVGIQRDETAGFKSFVLQPTPGGSFTYTNGSYESTYGTIVSNWTAENGALTSYEAVVPANTTATLYLPVSEDVAMTFK</sequence>
<dbReference type="Pfam" id="PF17390">
    <property type="entry name" value="Bac_rhamnosid_C"/>
    <property type="match status" value="1"/>
</dbReference>
<feature type="domain" description="Bacterial alpha-L-rhamnosidase N-terminal" evidence="5">
    <location>
        <begin position="396"/>
        <end position="554"/>
    </location>
</feature>
<gene>
    <name evidence="8" type="ORF">CLOSTMETH_02975</name>
</gene>
<feature type="domain" description="Alpha-L-rhamnosidase six-hairpin glycosidase" evidence="6">
    <location>
        <begin position="709"/>
        <end position="1054"/>
    </location>
</feature>
<dbReference type="InterPro" id="IPR008902">
    <property type="entry name" value="Rhamnosid_concanavalin"/>
</dbReference>
<evidence type="ECO:0000313" key="9">
    <source>
        <dbReference type="Proteomes" id="UP000003340"/>
    </source>
</evidence>
<dbReference type="Pfam" id="PF17389">
    <property type="entry name" value="Bac_rhamnosid6H"/>
    <property type="match status" value="1"/>
</dbReference>
<proteinExistence type="predicted"/>
<dbReference type="AlphaFoldDB" id="C0EGI2"/>
<dbReference type="InterPro" id="IPR013737">
    <property type="entry name" value="Bac_rhamnosid_N"/>
</dbReference>
<name>C0EGI2_9FIRM</name>
<dbReference type="InterPro" id="IPR035396">
    <property type="entry name" value="Bac_rhamnosid6H"/>
</dbReference>
<dbReference type="EC" id="3.2.1.40" evidence="2"/>
<evidence type="ECO:0000313" key="8">
    <source>
        <dbReference type="EMBL" id="EEG29385.1"/>
    </source>
</evidence>
<dbReference type="PANTHER" id="PTHR33307:SF6">
    <property type="entry name" value="ALPHA-RHAMNOSIDASE (EUROFUNG)-RELATED"/>
    <property type="match status" value="1"/>
</dbReference>
<dbReference type="HOGENOM" id="CLU_002926_3_0_9"/>
<evidence type="ECO:0000259" key="7">
    <source>
        <dbReference type="Pfam" id="PF17390"/>
    </source>
</evidence>
<evidence type="ECO:0000256" key="2">
    <source>
        <dbReference type="ARBA" id="ARBA00012652"/>
    </source>
</evidence>
<evidence type="ECO:0000256" key="1">
    <source>
        <dbReference type="ARBA" id="ARBA00001445"/>
    </source>
</evidence>
<reference evidence="8 9" key="2">
    <citation type="submission" date="2009-02" db="EMBL/GenBank/DDBJ databases">
        <title>Draft genome sequence of Clostridium methylpentosum (DSM 5476).</title>
        <authorList>
            <person name="Sudarsanam P."/>
            <person name="Ley R."/>
            <person name="Guruge J."/>
            <person name="Turnbaugh P.J."/>
            <person name="Mahowald M."/>
            <person name="Liep D."/>
            <person name="Gordon J."/>
        </authorList>
    </citation>
    <scope>NUCLEOTIDE SEQUENCE [LARGE SCALE GENOMIC DNA]</scope>
    <source>
        <strain evidence="8 9">DSM 5476</strain>
    </source>
</reference>
<dbReference type="Pfam" id="PF05592">
    <property type="entry name" value="Bac_rhamnosid"/>
    <property type="match status" value="1"/>
</dbReference>
<feature type="domain" description="Alpha-L-rhamnosidase concanavalin-like" evidence="4">
    <location>
        <begin position="591"/>
        <end position="702"/>
    </location>
</feature>
<dbReference type="Gene3D" id="2.60.120.260">
    <property type="entry name" value="Galactose-binding domain-like"/>
    <property type="match status" value="2"/>
</dbReference>
<feature type="non-terminal residue" evidence="8">
    <location>
        <position position="1133"/>
    </location>
</feature>
<dbReference type="Proteomes" id="UP000003340">
    <property type="component" value="Unassembled WGS sequence"/>
</dbReference>